<dbReference type="InterPro" id="IPR011333">
    <property type="entry name" value="SKP1/BTB/POZ_sf"/>
</dbReference>
<dbReference type="InterPro" id="IPR051481">
    <property type="entry name" value="BTB-POZ/Galectin-3-binding"/>
</dbReference>
<keyword evidence="3" id="KW-1185">Reference proteome</keyword>
<feature type="domain" description="BTB" evidence="1">
    <location>
        <begin position="23"/>
        <end position="90"/>
    </location>
</feature>
<gene>
    <name evidence="2" type="ORF">F8M41_025247</name>
</gene>
<evidence type="ECO:0000313" key="3">
    <source>
        <dbReference type="Proteomes" id="UP000439903"/>
    </source>
</evidence>
<dbReference type="SMART" id="SM00225">
    <property type="entry name" value="BTB"/>
    <property type="match status" value="1"/>
</dbReference>
<dbReference type="PROSITE" id="PS50097">
    <property type="entry name" value="BTB"/>
    <property type="match status" value="1"/>
</dbReference>
<dbReference type="EMBL" id="WTPW01000894">
    <property type="protein sequence ID" value="KAF0471126.1"/>
    <property type="molecule type" value="Genomic_DNA"/>
</dbReference>
<evidence type="ECO:0000313" key="2">
    <source>
        <dbReference type="EMBL" id="KAF0471126.1"/>
    </source>
</evidence>
<dbReference type="OrthoDB" id="408604at2759"/>
<organism evidence="2 3">
    <name type="scientific">Gigaspora margarita</name>
    <dbReference type="NCBI Taxonomy" id="4874"/>
    <lineage>
        <taxon>Eukaryota</taxon>
        <taxon>Fungi</taxon>
        <taxon>Fungi incertae sedis</taxon>
        <taxon>Mucoromycota</taxon>
        <taxon>Glomeromycotina</taxon>
        <taxon>Glomeromycetes</taxon>
        <taxon>Diversisporales</taxon>
        <taxon>Gigasporaceae</taxon>
        <taxon>Gigaspora</taxon>
    </lineage>
</organism>
<name>A0A8H3XKG2_GIGMA</name>
<proteinExistence type="predicted"/>
<evidence type="ECO:0000259" key="1">
    <source>
        <dbReference type="PROSITE" id="PS50097"/>
    </source>
</evidence>
<dbReference type="SUPFAM" id="SSF54695">
    <property type="entry name" value="POZ domain"/>
    <property type="match status" value="1"/>
</dbReference>
<dbReference type="Proteomes" id="UP000439903">
    <property type="component" value="Unassembled WGS sequence"/>
</dbReference>
<dbReference type="AlphaFoldDB" id="A0A8H3XKG2"/>
<reference evidence="2 3" key="1">
    <citation type="journal article" date="2019" name="Environ. Microbiol.">
        <title>At the nexus of three kingdoms: the genome of the mycorrhizal fungus Gigaspora margarita provides insights into plant, endobacterial and fungal interactions.</title>
        <authorList>
            <person name="Venice F."/>
            <person name="Ghignone S."/>
            <person name="Salvioli di Fossalunga A."/>
            <person name="Amselem J."/>
            <person name="Novero M."/>
            <person name="Xianan X."/>
            <person name="Sedzielewska Toro K."/>
            <person name="Morin E."/>
            <person name="Lipzen A."/>
            <person name="Grigoriev I.V."/>
            <person name="Henrissat B."/>
            <person name="Martin F.M."/>
            <person name="Bonfante P."/>
        </authorList>
    </citation>
    <scope>NUCLEOTIDE SEQUENCE [LARGE SCALE GENOMIC DNA]</scope>
    <source>
        <strain evidence="2 3">BEG34</strain>
    </source>
</reference>
<sequence length="152" mass="17718">MNNDPILNFIKDFSNLLENSEDFDVKIKVGEEPNIKEFKVHSYILSARSVYFKTAFSPPWARRENGIIIFNKPNISPSVFEILINYVYTGIFTSTGKNEISLIDIFIAADEIHLDIAQKIERYLLKTESAWKFPKDFIAIYKYDFTDLINLH</sequence>
<accession>A0A8H3XKG2</accession>
<dbReference type="PANTHER" id="PTHR24410">
    <property type="entry name" value="HL07962P-RELATED"/>
    <property type="match status" value="1"/>
</dbReference>
<dbReference type="Pfam" id="PF00651">
    <property type="entry name" value="BTB"/>
    <property type="match status" value="1"/>
</dbReference>
<dbReference type="PANTHER" id="PTHR24410:SF23">
    <property type="entry name" value="BTB DOMAIN-CONTAINING PROTEIN-RELATED"/>
    <property type="match status" value="1"/>
</dbReference>
<dbReference type="Gene3D" id="3.30.710.10">
    <property type="entry name" value="Potassium Channel Kv1.1, Chain A"/>
    <property type="match status" value="1"/>
</dbReference>
<protein>
    <submittedName>
        <fullName evidence="2">BTB-domain-containing protein</fullName>
    </submittedName>
</protein>
<dbReference type="InterPro" id="IPR000210">
    <property type="entry name" value="BTB/POZ_dom"/>
</dbReference>
<comment type="caution">
    <text evidence="2">The sequence shown here is derived from an EMBL/GenBank/DDBJ whole genome shotgun (WGS) entry which is preliminary data.</text>
</comment>
<dbReference type="CDD" id="cd18186">
    <property type="entry name" value="BTB_POZ_ZBTB_KLHL-like"/>
    <property type="match status" value="1"/>
</dbReference>